<dbReference type="PANTHER" id="PTHR31756">
    <property type="entry name" value="PYRUVATE, PHOSPHATE DIKINASE REGULATORY PROTEIN 1, CHLOROPLASTIC"/>
    <property type="match status" value="1"/>
</dbReference>
<dbReference type="Proteomes" id="UP000266723">
    <property type="component" value="Unassembled WGS sequence"/>
</dbReference>
<keyword evidence="4" id="KW-0418">Kinase</keyword>
<keyword evidence="3" id="KW-0547">Nucleotide-binding</keyword>
<dbReference type="PANTHER" id="PTHR31756:SF5">
    <property type="entry name" value="PYRUVATE, PHOSPHATE DIKINASE REGULATORY PROTEIN 2"/>
    <property type="match status" value="1"/>
</dbReference>
<protein>
    <submittedName>
        <fullName evidence="5">Uncharacterized protein</fullName>
    </submittedName>
</protein>
<keyword evidence="1" id="KW-0723">Serine/threonine-protein kinase</keyword>
<reference evidence="5 6" key="1">
    <citation type="journal article" date="2020" name="BMC Genomics">
        <title>Intraspecific diversification of the crop wild relative Brassica cretica Lam. using demographic model selection.</title>
        <authorList>
            <person name="Kioukis A."/>
            <person name="Michalopoulou V.A."/>
            <person name="Briers L."/>
            <person name="Pirintsos S."/>
            <person name="Studholme D.J."/>
            <person name="Pavlidis P."/>
            <person name="Sarris P.F."/>
        </authorList>
    </citation>
    <scope>NUCLEOTIDE SEQUENCE [LARGE SCALE GENOMIC DNA]</scope>
    <source>
        <strain evidence="6">cv. PFS-1207/04</strain>
    </source>
</reference>
<accession>A0ABQ7BFX4</accession>
<dbReference type="Pfam" id="PF03618">
    <property type="entry name" value="Kinase-PPPase"/>
    <property type="match status" value="1"/>
</dbReference>
<evidence type="ECO:0000256" key="4">
    <source>
        <dbReference type="ARBA" id="ARBA00022777"/>
    </source>
</evidence>
<proteinExistence type="predicted"/>
<dbReference type="EMBL" id="QGKV02001507">
    <property type="protein sequence ID" value="KAF3531045.1"/>
    <property type="molecule type" value="Genomic_DNA"/>
</dbReference>
<organism evidence="5 6">
    <name type="scientific">Brassica cretica</name>
    <name type="common">Mustard</name>
    <dbReference type="NCBI Taxonomy" id="69181"/>
    <lineage>
        <taxon>Eukaryota</taxon>
        <taxon>Viridiplantae</taxon>
        <taxon>Streptophyta</taxon>
        <taxon>Embryophyta</taxon>
        <taxon>Tracheophyta</taxon>
        <taxon>Spermatophyta</taxon>
        <taxon>Magnoliopsida</taxon>
        <taxon>eudicotyledons</taxon>
        <taxon>Gunneridae</taxon>
        <taxon>Pentapetalae</taxon>
        <taxon>rosids</taxon>
        <taxon>malvids</taxon>
        <taxon>Brassicales</taxon>
        <taxon>Brassicaceae</taxon>
        <taxon>Brassiceae</taxon>
        <taxon>Brassica</taxon>
    </lineage>
</organism>
<keyword evidence="6" id="KW-1185">Reference proteome</keyword>
<comment type="caution">
    <text evidence="5">The sequence shown here is derived from an EMBL/GenBank/DDBJ whole genome shotgun (WGS) entry which is preliminary data.</text>
</comment>
<dbReference type="InterPro" id="IPR005177">
    <property type="entry name" value="Kinase-pyrophosphorylase"/>
</dbReference>
<evidence type="ECO:0000256" key="1">
    <source>
        <dbReference type="ARBA" id="ARBA00022527"/>
    </source>
</evidence>
<evidence type="ECO:0000313" key="5">
    <source>
        <dbReference type="EMBL" id="KAF3531045.1"/>
    </source>
</evidence>
<name>A0ABQ7BFX4_BRACR</name>
<keyword evidence="2" id="KW-0808">Transferase</keyword>
<sequence>MYSPLFLQDWGKAFDKVHRAKAVTGSVKTLNDEYFKRIEAIEFTIKQDDGTLPENLGKADIILVGVDTEGENRYSGFDFLRKELDFASKIYAEKPWMGDVTVVALQCLVLQNASKLSSLLP</sequence>
<evidence type="ECO:0000256" key="2">
    <source>
        <dbReference type="ARBA" id="ARBA00022679"/>
    </source>
</evidence>
<evidence type="ECO:0000256" key="3">
    <source>
        <dbReference type="ARBA" id="ARBA00022741"/>
    </source>
</evidence>
<gene>
    <name evidence="5" type="ORF">DY000_02044075</name>
</gene>
<evidence type="ECO:0000313" key="6">
    <source>
        <dbReference type="Proteomes" id="UP000266723"/>
    </source>
</evidence>